<evidence type="ECO:0000313" key="2">
    <source>
        <dbReference type="Proteomes" id="UP001054252"/>
    </source>
</evidence>
<protein>
    <submittedName>
        <fullName evidence="1">Uncharacterized protein</fullName>
    </submittedName>
</protein>
<organism evidence="1 2">
    <name type="scientific">Rubroshorea leprosula</name>
    <dbReference type="NCBI Taxonomy" id="152421"/>
    <lineage>
        <taxon>Eukaryota</taxon>
        <taxon>Viridiplantae</taxon>
        <taxon>Streptophyta</taxon>
        <taxon>Embryophyta</taxon>
        <taxon>Tracheophyta</taxon>
        <taxon>Spermatophyta</taxon>
        <taxon>Magnoliopsida</taxon>
        <taxon>eudicotyledons</taxon>
        <taxon>Gunneridae</taxon>
        <taxon>Pentapetalae</taxon>
        <taxon>rosids</taxon>
        <taxon>malvids</taxon>
        <taxon>Malvales</taxon>
        <taxon>Dipterocarpaceae</taxon>
        <taxon>Rubroshorea</taxon>
    </lineage>
</organism>
<dbReference type="Proteomes" id="UP001054252">
    <property type="component" value="Unassembled WGS sequence"/>
</dbReference>
<evidence type="ECO:0000313" key="1">
    <source>
        <dbReference type="EMBL" id="GKV22689.1"/>
    </source>
</evidence>
<reference evidence="1 2" key="1">
    <citation type="journal article" date="2021" name="Commun. Biol.">
        <title>The genome of Shorea leprosula (Dipterocarpaceae) highlights the ecological relevance of drought in aseasonal tropical rainforests.</title>
        <authorList>
            <person name="Ng K.K.S."/>
            <person name="Kobayashi M.J."/>
            <person name="Fawcett J.A."/>
            <person name="Hatakeyama M."/>
            <person name="Paape T."/>
            <person name="Ng C.H."/>
            <person name="Ang C.C."/>
            <person name="Tnah L.H."/>
            <person name="Lee C.T."/>
            <person name="Nishiyama T."/>
            <person name="Sese J."/>
            <person name="O'Brien M.J."/>
            <person name="Copetti D."/>
            <person name="Mohd Noor M.I."/>
            <person name="Ong R.C."/>
            <person name="Putra M."/>
            <person name="Sireger I.Z."/>
            <person name="Indrioko S."/>
            <person name="Kosugi Y."/>
            <person name="Izuno A."/>
            <person name="Isagi Y."/>
            <person name="Lee S.L."/>
            <person name="Shimizu K.K."/>
        </authorList>
    </citation>
    <scope>NUCLEOTIDE SEQUENCE [LARGE SCALE GENOMIC DNA]</scope>
    <source>
        <strain evidence="1">214</strain>
    </source>
</reference>
<comment type="caution">
    <text evidence="1">The sequence shown here is derived from an EMBL/GenBank/DDBJ whole genome shotgun (WGS) entry which is preliminary data.</text>
</comment>
<dbReference type="AlphaFoldDB" id="A0AAV5KDL5"/>
<dbReference type="EMBL" id="BPVZ01000061">
    <property type="protein sequence ID" value="GKV22689.1"/>
    <property type="molecule type" value="Genomic_DNA"/>
</dbReference>
<gene>
    <name evidence="1" type="ORF">SLEP1_g32537</name>
</gene>
<accession>A0AAV5KDL5</accession>
<proteinExistence type="predicted"/>
<keyword evidence="2" id="KW-1185">Reference proteome</keyword>
<name>A0AAV5KDL5_9ROSI</name>
<sequence length="58" mass="6248">MNALDNTGKAWSFPCSVHHDETTGTVVSVFWDEFVREKGVGQMKGGSQGKIYGGGDDI</sequence>